<evidence type="ECO:0000256" key="1">
    <source>
        <dbReference type="ARBA" id="ARBA00006484"/>
    </source>
</evidence>
<feature type="region of interest" description="Disordered" evidence="4">
    <location>
        <begin position="203"/>
        <end position="231"/>
    </location>
</feature>
<gene>
    <name evidence="6" type="ORF">MANY_24590</name>
</gene>
<keyword evidence="2" id="KW-0560">Oxidoreductase</keyword>
<dbReference type="Pfam" id="PF00106">
    <property type="entry name" value="adh_short"/>
    <property type="match status" value="1"/>
</dbReference>
<proteinExistence type="inferred from homology"/>
<dbReference type="Proteomes" id="UP000467249">
    <property type="component" value="Chromosome"/>
</dbReference>
<keyword evidence="7" id="KW-1185">Reference proteome</keyword>
<dbReference type="PRINTS" id="PR00081">
    <property type="entry name" value="GDHRDH"/>
</dbReference>
<dbReference type="RefSeq" id="WP_163804485.1">
    <property type="nucleotide sequence ID" value="NZ_AP022620.1"/>
</dbReference>
<dbReference type="SUPFAM" id="SSF51735">
    <property type="entry name" value="NAD(P)-binding Rossmann-fold domains"/>
    <property type="match status" value="1"/>
</dbReference>
<dbReference type="InterPro" id="IPR057326">
    <property type="entry name" value="KR_dom"/>
</dbReference>
<sequence>MTGLLTGKVAMVTGAGHGIGRGHALELAKHGATVIVNDLGTSLSGEGSGKVADEVVQIIESRGGRAVSDFTDVGDEAQVEQAVERAYSELGRLDIVVNNAGIVRDRAIWNMSADDFDLVMRVHVRGSWLTSRAVARKWRAESKAADAKVFGRIINTTSGAGLHGHFGQTNYSAAKAAIVGLTLTLSLELASIGATVNAISPGGRTRMSASMPGAAAPIEPDERGDDEFDPKDPSLGSPVVAWLASEESGYISGQIIRALGEDLQLLKGWHAAASVSNHQKRWEAERLGGIFATELFGSRNTGLRLGG</sequence>
<dbReference type="SMART" id="SM00822">
    <property type="entry name" value="PKS_KR"/>
    <property type="match status" value="1"/>
</dbReference>
<dbReference type="GO" id="GO:0016491">
    <property type="term" value="F:oxidoreductase activity"/>
    <property type="evidence" value="ECO:0007669"/>
    <property type="project" value="UniProtKB-KW"/>
</dbReference>
<evidence type="ECO:0000256" key="3">
    <source>
        <dbReference type="RuleBase" id="RU000363"/>
    </source>
</evidence>
<organism evidence="6 7">
    <name type="scientific">Mycolicibacterium anyangense</name>
    <dbReference type="NCBI Taxonomy" id="1431246"/>
    <lineage>
        <taxon>Bacteria</taxon>
        <taxon>Bacillati</taxon>
        <taxon>Actinomycetota</taxon>
        <taxon>Actinomycetes</taxon>
        <taxon>Mycobacteriales</taxon>
        <taxon>Mycobacteriaceae</taxon>
        <taxon>Mycolicibacterium</taxon>
    </lineage>
</organism>
<evidence type="ECO:0000313" key="6">
    <source>
        <dbReference type="EMBL" id="BBZ77122.1"/>
    </source>
</evidence>
<dbReference type="KEGG" id="many:MANY_24590"/>
<reference evidence="6 7" key="1">
    <citation type="journal article" date="2019" name="Emerg. Microbes Infect.">
        <title>Comprehensive subspecies identification of 175 nontuberculous mycobacteria species based on 7547 genomic profiles.</title>
        <authorList>
            <person name="Matsumoto Y."/>
            <person name="Kinjo T."/>
            <person name="Motooka D."/>
            <person name="Nabeya D."/>
            <person name="Jung N."/>
            <person name="Uechi K."/>
            <person name="Horii T."/>
            <person name="Iida T."/>
            <person name="Fujita J."/>
            <person name="Nakamura S."/>
        </authorList>
    </citation>
    <scope>NUCLEOTIDE SEQUENCE [LARGE SCALE GENOMIC DNA]</scope>
    <source>
        <strain evidence="6 7">JCM 30275</strain>
    </source>
</reference>
<comment type="similarity">
    <text evidence="1 3">Belongs to the short-chain dehydrogenases/reductases (SDR) family.</text>
</comment>
<protein>
    <submittedName>
        <fullName evidence="6">Short-chain dehydrogenase</fullName>
    </submittedName>
</protein>
<evidence type="ECO:0000259" key="5">
    <source>
        <dbReference type="SMART" id="SM00822"/>
    </source>
</evidence>
<dbReference type="InterPro" id="IPR036291">
    <property type="entry name" value="NAD(P)-bd_dom_sf"/>
</dbReference>
<dbReference type="PRINTS" id="PR00080">
    <property type="entry name" value="SDRFAMILY"/>
</dbReference>
<evidence type="ECO:0000256" key="4">
    <source>
        <dbReference type="SAM" id="MobiDB-lite"/>
    </source>
</evidence>
<dbReference type="PANTHER" id="PTHR45024:SF2">
    <property type="entry name" value="SCP2 DOMAIN-CONTAINING PROTEIN"/>
    <property type="match status" value="1"/>
</dbReference>
<feature type="domain" description="Ketoreductase" evidence="5">
    <location>
        <begin position="8"/>
        <end position="202"/>
    </location>
</feature>
<evidence type="ECO:0000313" key="7">
    <source>
        <dbReference type="Proteomes" id="UP000467249"/>
    </source>
</evidence>
<evidence type="ECO:0000256" key="2">
    <source>
        <dbReference type="ARBA" id="ARBA00023002"/>
    </source>
</evidence>
<name>A0A6N4WAN8_9MYCO</name>
<dbReference type="AlphaFoldDB" id="A0A6N4WAN8"/>
<dbReference type="Gene3D" id="3.40.50.720">
    <property type="entry name" value="NAD(P)-binding Rossmann-like Domain"/>
    <property type="match status" value="1"/>
</dbReference>
<dbReference type="PANTHER" id="PTHR45024">
    <property type="entry name" value="DEHYDROGENASES, SHORT CHAIN"/>
    <property type="match status" value="1"/>
</dbReference>
<dbReference type="EMBL" id="AP022620">
    <property type="protein sequence ID" value="BBZ77122.1"/>
    <property type="molecule type" value="Genomic_DNA"/>
</dbReference>
<dbReference type="InterPro" id="IPR051687">
    <property type="entry name" value="Peroxisomal_Beta-Oxidation"/>
</dbReference>
<dbReference type="InterPro" id="IPR002347">
    <property type="entry name" value="SDR_fam"/>
</dbReference>
<accession>A0A6N4WAN8</accession>
<dbReference type="InterPro" id="IPR020904">
    <property type="entry name" value="Sc_DH/Rdtase_CS"/>
</dbReference>
<dbReference type="PROSITE" id="PS00061">
    <property type="entry name" value="ADH_SHORT"/>
    <property type="match status" value="1"/>
</dbReference>